<proteinExistence type="predicted"/>
<dbReference type="Proteomes" id="UP000030649">
    <property type="component" value="Unassembled WGS sequence"/>
</dbReference>
<accession>U1MRP2</accession>
<evidence type="ECO:0000313" key="1">
    <source>
        <dbReference type="EMBL" id="ERG92794.1"/>
    </source>
</evidence>
<reference evidence="1 2" key="1">
    <citation type="journal article" date="2013" name="PLoS ONE">
        <title>Assembly-driven community genomics of a hypersaline microbial ecosystem.</title>
        <authorList>
            <person name="Podell S."/>
            <person name="Ugalde J.A."/>
            <person name="Narasingarao P."/>
            <person name="Banfield J.F."/>
            <person name="Heidelberg K.B."/>
            <person name="Allen E.E."/>
        </authorList>
    </citation>
    <scope>NUCLEOTIDE SEQUENCE [LARGE SCALE GENOMIC DNA]</scope>
    <source>
        <strain evidence="2">J07HQW1</strain>
    </source>
</reference>
<sequence length="60" mass="7066">MVKYTLRPRCEDWRVSSESSEKKYSYRKKSAAISMAKSLVSAEDTIAVYRFDGEFQRHIE</sequence>
<gene>
    <name evidence="1" type="ORF">J07HQW1_02842</name>
</gene>
<evidence type="ECO:0000313" key="2">
    <source>
        <dbReference type="Proteomes" id="UP000030649"/>
    </source>
</evidence>
<dbReference type="HOGENOM" id="CLU_2930166_0_0_2"/>
<name>U1MRP2_9EURY</name>
<protein>
    <recommendedName>
        <fullName evidence="3">DUF2188 domain-containing protein</fullName>
    </recommendedName>
</protein>
<dbReference type="AlphaFoldDB" id="U1MRP2"/>
<evidence type="ECO:0008006" key="3">
    <source>
        <dbReference type="Google" id="ProtNLM"/>
    </source>
</evidence>
<organism evidence="1 2">
    <name type="scientific">Haloquadratum walsbyi J07HQW1</name>
    <dbReference type="NCBI Taxonomy" id="1238424"/>
    <lineage>
        <taxon>Archaea</taxon>
        <taxon>Methanobacteriati</taxon>
        <taxon>Methanobacteriota</taxon>
        <taxon>Stenosarchaea group</taxon>
        <taxon>Halobacteria</taxon>
        <taxon>Halobacteriales</taxon>
        <taxon>Haloferacaceae</taxon>
        <taxon>Haloquadratum</taxon>
    </lineage>
</organism>
<dbReference type="EMBL" id="KE356560">
    <property type="protein sequence ID" value="ERG92794.1"/>
    <property type="molecule type" value="Genomic_DNA"/>
</dbReference>